<name>A0ABQ7H1L6_DUNSA</name>
<feature type="compositionally biased region" description="Low complexity" evidence="3">
    <location>
        <begin position="262"/>
        <end position="280"/>
    </location>
</feature>
<protein>
    <submittedName>
        <fullName evidence="5">Alpha/beta knot methyltransferase</fullName>
    </submittedName>
</protein>
<evidence type="ECO:0000313" key="5">
    <source>
        <dbReference type="EMBL" id="KAF5840722.1"/>
    </source>
</evidence>
<evidence type="ECO:0000256" key="3">
    <source>
        <dbReference type="SAM" id="MobiDB-lite"/>
    </source>
</evidence>
<dbReference type="GO" id="GO:0008168">
    <property type="term" value="F:methyltransferase activity"/>
    <property type="evidence" value="ECO:0007669"/>
    <property type="project" value="UniProtKB-KW"/>
</dbReference>
<dbReference type="InterPro" id="IPR029064">
    <property type="entry name" value="Ribosomal_eL30-like_sf"/>
</dbReference>
<comment type="caution">
    <text evidence="5">The sequence shown here is derived from an EMBL/GenBank/DDBJ whole genome shotgun (WGS) entry which is preliminary data.</text>
</comment>
<feature type="domain" description="tRNA/rRNA methyltransferase SpoU type" evidence="4">
    <location>
        <begin position="298"/>
        <end position="457"/>
    </location>
</feature>
<evidence type="ECO:0000256" key="1">
    <source>
        <dbReference type="ARBA" id="ARBA00022603"/>
    </source>
</evidence>
<sequence>MQQSWAQITSTHAWLFRAGGLRCISNLRHVGRAAAAPDASADVLRITSTGNAFVKHCVKLRTSSKYRAEEGAILLVGSELLQEAAGAAAGVRLHVRTLILGEGVPPTQAAGARLLAHRTVVATEPVMKKLTGLESAAKVDAAAEVDLPKPVDFLRDWLPGRATSSSVSQDAAFPSSTPLSSHPLQGISGKRRVNSRGEVPQAYLDRSSCIEGSLPVSASKETVESDEASPGKQQHEQCASMGPSQSMPVGSSQRMSLPEQPGGSNPIPSNESSSSKSQQGIKGGKERGSSHSRPLRRLLALDGVQDPGNLGTLMRSALAFGWDGVYLLQGCCSPFNDKAIKSSRGAVLRIAIGSGSLPELLQIAERHQLRLIAADPEPPAEQQSPHPGTSSGIQGEVQPNQHGSAAAAAPGGVCLVLGSEGQGLSPATSDVCVPVAIPMAGRMESLNVGIAGGILMWALSEGGTPKLLSRLESLGLHSTQHFNS</sequence>
<dbReference type="CDD" id="cd18095">
    <property type="entry name" value="SpoU-like_rRNA-MTase"/>
    <property type="match status" value="1"/>
</dbReference>
<feature type="region of interest" description="Disordered" evidence="3">
    <location>
        <begin position="164"/>
        <end position="195"/>
    </location>
</feature>
<dbReference type="InterPro" id="IPR029026">
    <property type="entry name" value="tRNA_m1G_MTases_N"/>
</dbReference>
<evidence type="ECO:0000259" key="4">
    <source>
        <dbReference type="Pfam" id="PF00588"/>
    </source>
</evidence>
<dbReference type="Gene3D" id="3.40.1280.10">
    <property type="match status" value="1"/>
</dbReference>
<accession>A0ABQ7H1L6</accession>
<reference evidence="5" key="1">
    <citation type="submission" date="2017-08" db="EMBL/GenBank/DDBJ databases">
        <authorList>
            <person name="Polle J.E."/>
            <person name="Barry K."/>
            <person name="Cushman J."/>
            <person name="Schmutz J."/>
            <person name="Tran D."/>
            <person name="Hathwaick L.T."/>
            <person name="Yim W.C."/>
            <person name="Jenkins J."/>
            <person name="Mckie-Krisberg Z.M."/>
            <person name="Prochnik S."/>
            <person name="Lindquist E."/>
            <person name="Dockter R.B."/>
            <person name="Adam C."/>
            <person name="Molina H."/>
            <person name="Bunkerborg J."/>
            <person name="Jin E."/>
            <person name="Buchheim M."/>
            <person name="Magnuson J."/>
        </authorList>
    </citation>
    <scope>NUCLEOTIDE SEQUENCE</scope>
    <source>
        <strain evidence="5">CCAP 19/18</strain>
    </source>
</reference>
<proteinExistence type="predicted"/>
<feature type="region of interest" description="Disordered" evidence="3">
    <location>
        <begin position="377"/>
        <end position="405"/>
    </location>
</feature>
<dbReference type="PANTHER" id="PTHR43191:SF2">
    <property type="entry name" value="RRNA METHYLTRANSFERASE 3, MITOCHONDRIAL"/>
    <property type="match status" value="1"/>
</dbReference>
<dbReference type="SUPFAM" id="SSF75217">
    <property type="entry name" value="alpha/beta knot"/>
    <property type="match status" value="1"/>
</dbReference>
<dbReference type="Gene3D" id="3.30.1330.30">
    <property type="match status" value="1"/>
</dbReference>
<evidence type="ECO:0000313" key="6">
    <source>
        <dbReference type="Proteomes" id="UP000815325"/>
    </source>
</evidence>
<dbReference type="InterPro" id="IPR051259">
    <property type="entry name" value="rRNA_Methyltransferase"/>
</dbReference>
<dbReference type="EMBL" id="MU069505">
    <property type="protein sequence ID" value="KAF5840722.1"/>
    <property type="molecule type" value="Genomic_DNA"/>
</dbReference>
<dbReference type="GO" id="GO:0032259">
    <property type="term" value="P:methylation"/>
    <property type="evidence" value="ECO:0007669"/>
    <property type="project" value="UniProtKB-KW"/>
</dbReference>
<dbReference type="InterPro" id="IPR029028">
    <property type="entry name" value="Alpha/beta_knot_MTases"/>
</dbReference>
<dbReference type="SUPFAM" id="SSF55315">
    <property type="entry name" value="L30e-like"/>
    <property type="match status" value="1"/>
</dbReference>
<organism evidence="5 6">
    <name type="scientific">Dunaliella salina</name>
    <name type="common">Green alga</name>
    <name type="synonym">Protococcus salinus</name>
    <dbReference type="NCBI Taxonomy" id="3046"/>
    <lineage>
        <taxon>Eukaryota</taxon>
        <taxon>Viridiplantae</taxon>
        <taxon>Chlorophyta</taxon>
        <taxon>core chlorophytes</taxon>
        <taxon>Chlorophyceae</taxon>
        <taxon>CS clade</taxon>
        <taxon>Chlamydomonadales</taxon>
        <taxon>Dunaliellaceae</taxon>
        <taxon>Dunaliella</taxon>
    </lineage>
</organism>
<feature type="compositionally biased region" description="Polar residues" evidence="3">
    <location>
        <begin position="242"/>
        <end position="255"/>
    </location>
</feature>
<dbReference type="InterPro" id="IPR001537">
    <property type="entry name" value="SpoU_MeTrfase"/>
</dbReference>
<dbReference type="Proteomes" id="UP000815325">
    <property type="component" value="Unassembled WGS sequence"/>
</dbReference>
<keyword evidence="6" id="KW-1185">Reference proteome</keyword>
<feature type="region of interest" description="Disordered" evidence="3">
    <location>
        <begin position="215"/>
        <end position="294"/>
    </location>
</feature>
<keyword evidence="2" id="KW-0808">Transferase</keyword>
<feature type="compositionally biased region" description="Polar residues" evidence="3">
    <location>
        <begin position="164"/>
        <end position="183"/>
    </location>
</feature>
<gene>
    <name evidence="5" type="ORF">DUNSADRAFT_15817</name>
</gene>
<feature type="compositionally biased region" description="Polar residues" evidence="3">
    <location>
        <begin position="381"/>
        <end position="403"/>
    </location>
</feature>
<evidence type="ECO:0000256" key="2">
    <source>
        <dbReference type="ARBA" id="ARBA00022679"/>
    </source>
</evidence>
<dbReference type="Pfam" id="PF00588">
    <property type="entry name" value="SpoU_methylase"/>
    <property type="match status" value="1"/>
</dbReference>
<dbReference type="PANTHER" id="PTHR43191">
    <property type="entry name" value="RRNA METHYLTRANSFERASE 3"/>
    <property type="match status" value="1"/>
</dbReference>
<keyword evidence="1 5" id="KW-0489">Methyltransferase</keyword>